<protein>
    <submittedName>
        <fullName evidence="1">Uncharacterized protein</fullName>
    </submittedName>
</protein>
<dbReference type="EMBL" id="CAJRGZ010000014">
    <property type="protein sequence ID" value="CAG5138702.1"/>
    <property type="molecule type" value="Genomic_DNA"/>
</dbReference>
<dbReference type="GeneID" id="67015874"/>
<reference evidence="1" key="1">
    <citation type="submission" date="2021-05" db="EMBL/GenBank/DDBJ databases">
        <authorList>
            <person name="Stam R."/>
        </authorList>
    </citation>
    <scope>NUCLEOTIDE SEQUENCE</scope>
    <source>
        <strain evidence="1">CS162</strain>
    </source>
</reference>
<dbReference type="RefSeq" id="XP_043163952.1">
    <property type="nucleotide sequence ID" value="XM_043308017.1"/>
</dbReference>
<accession>A0A8J2HV86</accession>
<name>A0A8J2HV86_9PLEO</name>
<gene>
    <name evidence="1" type="ORF">ALTATR162_LOCUS423</name>
</gene>
<dbReference type="AlphaFoldDB" id="A0A8J2HV86"/>
<keyword evidence="2" id="KW-1185">Reference proteome</keyword>
<comment type="caution">
    <text evidence="1">The sequence shown here is derived from an EMBL/GenBank/DDBJ whole genome shotgun (WGS) entry which is preliminary data.</text>
</comment>
<organism evidence="1 2">
    <name type="scientific">Alternaria atra</name>
    <dbReference type="NCBI Taxonomy" id="119953"/>
    <lineage>
        <taxon>Eukaryota</taxon>
        <taxon>Fungi</taxon>
        <taxon>Dikarya</taxon>
        <taxon>Ascomycota</taxon>
        <taxon>Pezizomycotina</taxon>
        <taxon>Dothideomycetes</taxon>
        <taxon>Pleosporomycetidae</taxon>
        <taxon>Pleosporales</taxon>
        <taxon>Pleosporineae</taxon>
        <taxon>Pleosporaceae</taxon>
        <taxon>Alternaria</taxon>
        <taxon>Alternaria sect. Ulocladioides</taxon>
    </lineage>
</organism>
<sequence>MRLDMRNLLVASLPLVVEGARKRDVSPSATFQLYAYSDDFGGLPLFYADGLAYVGDPSQVNNSDAAVVIFTTNSDHHFVGNPNTTLSNTTPSWSNVTLFVPEAASGDKRVGFLPPNDGTGNTTTHTSGFAFYGSTAMLYGDDGGIVTSFSGSKLQGSDVYELFWNDTDGTVPLTLRRIAPSNPGSKAR</sequence>
<evidence type="ECO:0000313" key="1">
    <source>
        <dbReference type="EMBL" id="CAG5138702.1"/>
    </source>
</evidence>
<evidence type="ECO:0000313" key="2">
    <source>
        <dbReference type="Proteomes" id="UP000676310"/>
    </source>
</evidence>
<proteinExistence type="predicted"/>
<dbReference type="OrthoDB" id="5230873at2759"/>
<dbReference type="Proteomes" id="UP000676310">
    <property type="component" value="Unassembled WGS sequence"/>
</dbReference>